<evidence type="ECO:0000256" key="1">
    <source>
        <dbReference type="ARBA" id="ARBA00038473"/>
    </source>
</evidence>
<dbReference type="PANTHER" id="PTHR22935">
    <property type="entry name" value="PENICILLIN-BINDING PROTEIN"/>
    <property type="match status" value="1"/>
</dbReference>
<dbReference type="EC" id="3.4.-.-" evidence="3"/>
<keyword evidence="3" id="KW-0378">Hydrolase</keyword>
<dbReference type="PANTHER" id="PTHR22935:SF95">
    <property type="entry name" value="BETA-LACTAMASE-LIKE 1-RELATED"/>
    <property type="match status" value="1"/>
</dbReference>
<dbReference type="InterPro" id="IPR012338">
    <property type="entry name" value="Beta-lactam/transpept-like"/>
</dbReference>
<gene>
    <name evidence="3" type="primary">ampH</name>
    <name evidence="3" type="ORF">E5S67_03450</name>
</gene>
<dbReference type="SUPFAM" id="SSF56601">
    <property type="entry name" value="beta-lactamase/transpeptidase-like"/>
    <property type="match status" value="1"/>
</dbReference>
<evidence type="ECO:0000313" key="3">
    <source>
        <dbReference type="EMBL" id="NQE35715.1"/>
    </source>
</evidence>
<sequence length="239" mass="26703">MTEVFTLTFLAKLVNDGNVELDAPIRLYLPVEVINQLNPAVQSITLQQLATHTSGLPRLPDRFLAEIKNYSNPYLHYTAQEMYADLAEITLLSEPGQSYEYSNLGIGLLGHLLSLKTSQAYEKLVTEIICQPLGMTDTAIHLTPQQQQCLAPGHSPDGMLTSKWDFEVMPARAFRSTSENLLKFLQANLSTANTQMAAIFARSQSQYFEGTKTFSMGLNWLISTLPNEQVLYWHNSLSG</sequence>
<dbReference type="InterPro" id="IPR001466">
    <property type="entry name" value="Beta-lactam-related"/>
</dbReference>
<evidence type="ECO:0000313" key="4">
    <source>
        <dbReference type="Proteomes" id="UP000702425"/>
    </source>
</evidence>
<organism evidence="3 4">
    <name type="scientific">Microcoleus asticus IPMA8</name>
    <dbReference type="NCBI Taxonomy" id="2563858"/>
    <lineage>
        <taxon>Bacteria</taxon>
        <taxon>Bacillati</taxon>
        <taxon>Cyanobacteriota</taxon>
        <taxon>Cyanophyceae</taxon>
        <taxon>Oscillatoriophycideae</taxon>
        <taxon>Oscillatoriales</taxon>
        <taxon>Microcoleaceae</taxon>
        <taxon>Microcoleus</taxon>
        <taxon>Microcoleus asticus</taxon>
    </lineage>
</organism>
<name>A0ABX2D1I4_9CYAN</name>
<feature type="domain" description="Beta-lactamase-related" evidence="2">
    <location>
        <begin position="4"/>
        <end position="236"/>
    </location>
</feature>
<proteinExistence type="inferred from homology"/>
<dbReference type="Gene3D" id="3.40.710.10">
    <property type="entry name" value="DD-peptidase/beta-lactamase superfamily"/>
    <property type="match status" value="1"/>
</dbReference>
<dbReference type="GO" id="GO:0016787">
    <property type="term" value="F:hydrolase activity"/>
    <property type="evidence" value="ECO:0007669"/>
    <property type="project" value="UniProtKB-KW"/>
</dbReference>
<dbReference type="Pfam" id="PF00144">
    <property type="entry name" value="Beta-lactamase"/>
    <property type="match status" value="1"/>
</dbReference>
<evidence type="ECO:0000259" key="2">
    <source>
        <dbReference type="Pfam" id="PF00144"/>
    </source>
</evidence>
<keyword evidence="4" id="KW-1185">Reference proteome</keyword>
<comment type="similarity">
    <text evidence="1">Belongs to the beta-lactamase family.</text>
</comment>
<reference evidence="3 4" key="1">
    <citation type="journal article" date="2020" name="Sci. Rep.">
        <title>A novel cyanobacterial geosmin producer, revising GeoA distribution and dispersion patterns in Bacteria.</title>
        <authorList>
            <person name="Churro C."/>
            <person name="Semedo-Aguiar A.P."/>
            <person name="Silva A.D."/>
            <person name="Pereira-Leal J.B."/>
            <person name="Leite R.B."/>
        </authorList>
    </citation>
    <scope>NUCLEOTIDE SEQUENCE [LARGE SCALE GENOMIC DNA]</scope>
    <source>
        <strain evidence="3 4">IPMA8</strain>
    </source>
</reference>
<dbReference type="EMBL" id="SRRZ01000062">
    <property type="protein sequence ID" value="NQE35715.1"/>
    <property type="molecule type" value="Genomic_DNA"/>
</dbReference>
<dbReference type="InterPro" id="IPR051478">
    <property type="entry name" value="Beta-lactamase-like_AB/R"/>
</dbReference>
<dbReference type="Proteomes" id="UP000702425">
    <property type="component" value="Unassembled WGS sequence"/>
</dbReference>
<protein>
    <submittedName>
        <fullName evidence="3">D-alanyl-D-alanine-carboxypeptidase/endopeptidase AmpH</fullName>
        <ecNumber evidence="3">3.4.-.-</ecNumber>
    </submittedName>
</protein>
<comment type="caution">
    <text evidence="3">The sequence shown here is derived from an EMBL/GenBank/DDBJ whole genome shotgun (WGS) entry which is preliminary data.</text>
</comment>
<accession>A0ABX2D1I4</accession>